<sequence>METFVIVWIAVCSTISVLIVIVAVLNAIFAIRMRGRILGDGNFGGGDGGATKHDALSSHLGVLDGGASLECGGDMIGVVDFGGGSLISGADGGVIGCGDTGGGGGGGGGSSGDGGGGCGS</sequence>
<evidence type="ECO:0008006" key="4">
    <source>
        <dbReference type="Google" id="ProtNLM"/>
    </source>
</evidence>
<organism evidence="2 3">
    <name type="scientific">Eucalyptus globulus</name>
    <name type="common">Tasmanian blue gum</name>
    <dbReference type="NCBI Taxonomy" id="34317"/>
    <lineage>
        <taxon>Eukaryota</taxon>
        <taxon>Viridiplantae</taxon>
        <taxon>Streptophyta</taxon>
        <taxon>Embryophyta</taxon>
        <taxon>Tracheophyta</taxon>
        <taxon>Spermatophyta</taxon>
        <taxon>Magnoliopsida</taxon>
        <taxon>eudicotyledons</taxon>
        <taxon>Gunneridae</taxon>
        <taxon>Pentapetalae</taxon>
        <taxon>rosids</taxon>
        <taxon>malvids</taxon>
        <taxon>Myrtales</taxon>
        <taxon>Myrtaceae</taxon>
        <taxon>Myrtoideae</taxon>
        <taxon>Eucalypteae</taxon>
        <taxon>Eucalyptus</taxon>
    </lineage>
</organism>
<protein>
    <recommendedName>
        <fullName evidence="4">Glycine-rich protein</fullName>
    </recommendedName>
</protein>
<name>A0ABD3ISW4_EUCGL</name>
<evidence type="ECO:0000313" key="2">
    <source>
        <dbReference type="EMBL" id="KAL3717109.1"/>
    </source>
</evidence>
<comment type="caution">
    <text evidence="2">The sequence shown here is derived from an EMBL/GenBank/DDBJ whole genome shotgun (WGS) entry which is preliminary data.</text>
</comment>
<dbReference type="EMBL" id="JBJKBG010000011">
    <property type="protein sequence ID" value="KAL3717109.1"/>
    <property type="molecule type" value="Genomic_DNA"/>
</dbReference>
<keyword evidence="1" id="KW-0812">Transmembrane</keyword>
<keyword evidence="1" id="KW-1133">Transmembrane helix</keyword>
<evidence type="ECO:0000313" key="3">
    <source>
        <dbReference type="Proteomes" id="UP001634007"/>
    </source>
</evidence>
<accession>A0ABD3ISW4</accession>
<feature type="transmembrane region" description="Helical" evidence="1">
    <location>
        <begin position="6"/>
        <end position="29"/>
    </location>
</feature>
<keyword evidence="1" id="KW-0472">Membrane</keyword>
<proteinExistence type="predicted"/>
<gene>
    <name evidence="2" type="ORF">ACJRO7_008653</name>
</gene>
<dbReference type="AlphaFoldDB" id="A0ABD3ISW4"/>
<reference evidence="2 3" key="1">
    <citation type="submission" date="2024-11" db="EMBL/GenBank/DDBJ databases">
        <title>Chromosome-level genome assembly of Eucalyptus globulus Labill. provides insights into its genome evolution.</title>
        <authorList>
            <person name="Li X."/>
        </authorList>
    </citation>
    <scope>NUCLEOTIDE SEQUENCE [LARGE SCALE GENOMIC DNA]</scope>
    <source>
        <strain evidence="2">CL2024</strain>
        <tissue evidence="2">Fresh tender leaves</tissue>
    </source>
</reference>
<keyword evidence="3" id="KW-1185">Reference proteome</keyword>
<dbReference type="Proteomes" id="UP001634007">
    <property type="component" value="Unassembled WGS sequence"/>
</dbReference>
<evidence type="ECO:0000256" key="1">
    <source>
        <dbReference type="SAM" id="Phobius"/>
    </source>
</evidence>